<dbReference type="EMBL" id="KN831768">
    <property type="protein sequence ID" value="KIM49223.1"/>
    <property type="molecule type" value="Genomic_DNA"/>
</dbReference>
<feature type="transmembrane region" description="Helical" evidence="6">
    <location>
        <begin position="117"/>
        <end position="134"/>
    </location>
</feature>
<protein>
    <recommendedName>
        <fullName evidence="9">FUN14 domain-containing protein</fullName>
    </recommendedName>
</protein>
<sequence>MYFSLLTRNFLQPGIQPHTRNLLFRFSTPTGLYSRLHHGLRSVSTTALQTTKRTGAQDRRKLSSLVKAASIFGVGLGFSTLNRPPIHCDESTPSKAKGLKPVYPADRPPPPESSVSLYQLGFGTVAGLCAGVFVKKGAKALAWFLGGIFVLLQYLGSTSVVRVDWGRAGNKFENLFYTKDISGEIKPPTVLSLWNWLIDFLTADFQPRASFIAGFVLGLRVG</sequence>
<dbReference type="PANTHER" id="PTHR21346">
    <property type="entry name" value="FUN14 DOMAIN CONTAINING"/>
    <property type="match status" value="1"/>
</dbReference>
<reference evidence="7 8" key="1">
    <citation type="submission" date="2014-04" db="EMBL/GenBank/DDBJ databases">
        <authorList>
            <consortium name="DOE Joint Genome Institute"/>
            <person name="Kuo A."/>
            <person name="Gay G."/>
            <person name="Dore J."/>
            <person name="Kohler A."/>
            <person name="Nagy L.G."/>
            <person name="Floudas D."/>
            <person name="Copeland A."/>
            <person name="Barry K.W."/>
            <person name="Cichocki N."/>
            <person name="Veneault-Fourrey C."/>
            <person name="LaButti K."/>
            <person name="Lindquist E.A."/>
            <person name="Lipzen A."/>
            <person name="Lundell T."/>
            <person name="Morin E."/>
            <person name="Murat C."/>
            <person name="Sun H."/>
            <person name="Tunlid A."/>
            <person name="Henrissat B."/>
            <person name="Grigoriev I.V."/>
            <person name="Hibbett D.S."/>
            <person name="Martin F."/>
            <person name="Nordberg H.P."/>
            <person name="Cantor M.N."/>
            <person name="Hua S.X."/>
        </authorList>
    </citation>
    <scope>NUCLEOTIDE SEQUENCE [LARGE SCALE GENOMIC DNA]</scope>
    <source>
        <strain evidence="8">h7</strain>
    </source>
</reference>
<keyword evidence="5 6" id="KW-0472">Membrane</keyword>
<keyword evidence="4 6" id="KW-1133">Transmembrane helix</keyword>
<evidence type="ECO:0000256" key="2">
    <source>
        <dbReference type="ARBA" id="ARBA00009160"/>
    </source>
</evidence>
<dbReference type="GO" id="GO:0016020">
    <property type="term" value="C:membrane"/>
    <property type="evidence" value="ECO:0007669"/>
    <property type="project" value="UniProtKB-SubCell"/>
</dbReference>
<keyword evidence="8" id="KW-1185">Reference proteome</keyword>
<name>A0A0C2YHH9_HEBCY</name>
<organism evidence="7 8">
    <name type="scientific">Hebeloma cylindrosporum</name>
    <dbReference type="NCBI Taxonomy" id="76867"/>
    <lineage>
        <taxon>Eukaryota</taxon>
        <taxon>Fungi</taxon>
        <taxon>Dikarya</taxon>
        <taxon>Basidiomycota</taxon>
        <taxon>Agaricomycotina</taxon>
        <taxon>Agaricomycetes</taxon>
        <taxon>Agaricomycetidae</taxon>
        <taxon>Agaricales</taxon>
        <taxon>Agaricineae</taxon>
        <taxon>Hymenogastraceae</taxon>
        <taxon>Hebeloma</taxon>
    </lineage>
</organism>
<dbReference type="Proteomes" id="UP000053424">
    <property type="component" value="Unassembled WGS sequence"/>
</dbReference>
<evidence type="ECO:0000256" key="4">
    <source>
        <dbReference type="ARBA" id="ARBA00022989"/>
    </source>
</evidence>
<feature type="transmembrane region" description="Helical" evidence="6">
    <location>
        <begin position="140"/>
        <end position="161"/>
    </location>
</feature>
<dbReference type="PANTHER" id="PTHR21346:SF10">
    <property type="entry name" value="TRANSMEMBRANE PROTEIN"/>
    <property type="match status" value="1"/>
</dbReference>
<dbReference type="OrthoDB" id="163794at2759"/>
<dbReference type="Pfam" id="PF04930">
    <property type="entry name" value="FUN14"/>
    <property type="match status" value="1"/>
</dbReference>
<keyword evidence="3 6" id="KW-0812">Transmembrane</keyword>
<gene>
    <name evidence="7" type="ORF">M413DRAFT_438390</name>
</gene>
<dbReference type="STRING" id="686832.A0A0C2YHH9"/>
<evidence type="ECO:0000256" key="3">
    <source>
        <dbReference type="ARBA" id="ARBA00022692"/>
    </source>
</evidence>
<evidence type="ECO:0000313" key="7">
    <source>
        <dbReference type="EMBL" id="KIM49223.1"/>
    </source>
</evidence>
<accession>A0A0C2YHH9</accession>
<dbReference type="AlphaFoldDB" id="A0A0C2YHH9"/>
<dbReference type="InterPro" id="IPR007014">
    <property type="entry name" value="FUN14"/>
</dbReference>
<comment type="subcellular location">
    <subcellularLocation>
        <location evidence="1">Membrane</location>
    </subcellularLocation>
</comment>
<evidence type="ECO:0000313" key="8">
    <source>
        <dbReference type="Proteomes" id="UP000053424"/>
    </source>
</evidence>
<dbReference type="HOGENOM" id="CLU_095425_0_0_1"/>
<comment type="similarity">
    <text evidence="2">Belongs to the FUN14 family.</text>
</comment>
<reference evidence="8" key="2">
    <citation type="submission" date="2015-01" db="EMBL/GenBank/DDBJ databases">
        <title>Evolutionary Origins and Diversification of the Mycorrhizal Mutualists.</title>
        <authorList>
            <consortium name="DOE Joint Genome Institute"/>
            <consortium name="Mycorrhizal Genomics Consortium"/>
            <person name="Kohler A."/>
            <person name="Kuo A."/>
            <person name="Nagy L.G."/>
            <person name="Floudas D."/>
            <person name="Copeland A."/>
            <person name="Barry K.W."/>
            <person name="Cichocki N."/>
            <person name="Veneault-Fourrey C."/>
            <person name="LaButti K."/>
            <person name="Lindquist E.A."/>
            <person name="Lipzen A."/>
            <person name="Lundell T."/>
            <person name="Morin E."/>
            <person name="Murat C."/>
            <person name="Riley R."/>
            <person name="Ohm R."/>
            <person name="Sun H."/>
            <person name="Tunlid A."/>
            <person name="Henrissat B."/>
            <person name="Grigoriev I.V."/>
            <person name="Hibbett D.S."/>
            <person name="Martin F."/>
        </authorList>
    </citation>
    <scope>NUCLEOTIDE SEQUENCE [LARGE SCALE GENOMIC DNA]</scope>
    <source>
        <strain evidence="8">h7</strain>
    </source>
</reference>
<evidence type="ECO:0008006" key="9">
    <source>
        <dbReference type="Google" id="ProtNLM"/>
    </source>
</evidence>
<evidence type="ECO:0000256" key="6">
    <source>
        <dbReference type="SAM" id="Phobius"/>
    </source>
</evidence>
<evidence type="ECO:0000256" key="1">
    <source>
        <dbReference type="ARBA" id="ARBA00004370"/>
    </source>
</evidence>
<evidence type="ECO:0000256" key="5">
    <source>
        <dbReference type="ARBA" id="ARBA00023136"/>
    </source>
</evidence>
<proteinExistence type="inferred from homology"/>